<sequence length="91" mass="10827">MRALSKHLNTSARVDVWLARFHRAICPYAWQDFPCRIESRIDNLSVLNGGQQRGRRLNRHSLQISATHQREDVWLARFNEHLCPYAWQIFP</sequence>
<reference evidence="1 2" key="1">
    <citation type="journal article" date="2019" name="Sci. Rep.">
        <title>Orb-weaving spider Araneus ventricosus genome elucidates the spidroin gene catalogue.</title>
        <authorList>
            <person name="Kono N."/>
            <person name="Nakamura H."/>
            <person name="Ohtoshi R."/>
            <person name="Moran D.A.P."/>
            <person name="Shinohara A."/>
            <person name="Yoshida Y."/>
            <person name="Fujiwara M."/>
            <person name="Mori M."/>
            <person name="Tomita M."/>
            <person name="Arakawa K."/>
        </authorList>
    </citation>
    <scope>NUCLEOTIDE SEQUENCE [LARGE SCALE GENOMIC DNA]</scope>
</reference>
<dbReference type="EMBL" id="BGPR01000572">
    <property type="protein sequence ID" value="GBM26918.1"/>
    <property type="molecule type" value="Genomic_DNA"/>
</dbReference>
<dbReference type="Proteomes" id="UP000499080">
    <property type="component" value="Unassembled WGS sequence"/>
</dbReference>
<organism evidence="1 2">
    <name type="scientific">Araneus ventricosus</name>
    <name type="common">Orbweaver spider</name>
    <name type="synonym">Epeira ventricosa</name>
    <dbReference type="NCBI Taxonomy" id="182803"/>
    <lineage>
        <taxon>Eukaryota</taxon>
        <taxon>Metazoa</taxon>
        <taxon>Ecdysozoa</taxon>
        <taxon>Arthropoda</taxon>
        <taxon>Chelicerata</taxon>
        <taxon>Arachnida</taxon>
        <taxon>Araneae</taxon>
        <taxon>Araneomorphae</taxon>
        <taxon>Entelegynae</taxon>
        <taxon>Araneoidea</taxon>
        <taxon>Araneidae</taxon>
        <taxon>Araneus</taxon>
    </lineage>
</organism>
<protein>
    <submittedName>
        <fullName evidence="1">Uncharacterized protein</fullName>
    </submittedName>
</protein>
<accession>A0A4Y2EFQ7</accession>
<evidence type="ECO:0000313" key="2">
    <source>
        <dbReference type="Proteomes" id="UP000499080"/>
    </source>
</evidence>
<dbReference type="AlphaFoldDB" id="A0A4Y2EFQ7"/>
<comment type="caution">
    <text evidence="1">The sequence shown here is derived from an EMBL/GenBank/DDBJ whole genome shotgun (WGS) entry which is preliminary data.</text>
</comment>
<keyword evidence="2" id="KW-1185">Reference proteome</keyword>
<evidence type="ECO:0000313" key="1">
    <source>
        <dbReference type="EMBL" id="GBM26918.1"/>
    </source>
</evidence>
<proteinExistence type="predicted"/>
<gene>
    <name evidence="1" type="ORF">AVEN_264765_1</name>
</gene>
<name>A0A4Y2EFQ7_ARAVE</name>